<dbReference type="PANTHER" id="PTHR12110:SF41">
    <property type="entry name" value="INOSOSE DEHYDRATASE"/>
    <property type="match status" value="1"/>
</dbReference>
<accession>A0ABU1ANH9</accession>
<gene>
    <name evidence="2" type="ORF">QEH59_18060</name>
</gene>
<dbReference type="RefSeq" id="WP_308986780.1">
    <property type="nucleotide sequence ID" value="NZ_JARXIC010000067.1"/>
</dbReference>
<evidence type="ECO:0000259" key="1">
    <source>
        <dbReference type="Pfam" id="PF01261"/>
    </source>
</evidence>
<keyword evidence="3" id="KW-1185">Reference proteome</keyword>
<sequence length="258" mass="28893">MKIEQVALITYTIRDFIQTPEDFRASMKKIADIGYKAVQISGMGHDVMPAEEIAAVCAENGLTICATHEPSDMILDEPEKVVERLKKLGTQYTAYPFPRDVDFTDAESRNKLIQQLDKAGAVLREAGLVLTYHNHANEFYKWDGKPALQHIAEQTSAENLHFEPDTYWVQLGGGNVVEWCKMLKGRLPLLHLKDVGVREGNTPIMHEIGYGNLDFKPIIAAAEASGCEWFIVEQDSCPGDPFDSLKMSFDYIKANLVS</sequence>
<dbReference type="Proteomes" id="UP001243717">
    <property type="component" value="Unassembled WGS sequence"/>
</dbReference>
<keyword evidence="2" id="KW-0413">Isomerase</keyword>
<proteinExistence type="predicted"/>
<dbReference type="SUPFAM" id="SSF51658">
    <property type="entry name" value="Xylose isomerase-like"/>
    <property type="match status" value="1"/>
</dbReference>
<dbReference type="InterPro" id="IPR013022">
    <property type="entry name" value="Xyl_isomerase-like_TIM-brl"/>
</dbReference>
<dbReference type="PANTHER" id="PTHR12110">
    <property type="entry name" value="HYDROXYPYRUVATE ISOMERASE"/>
    <property type="match status" value="1"/>
</dbReference>
<evidence type="ECO:0000313" key="3">
    <source>
        <dbReference type="Proteomes" id="UP001243717"/>
    </source>
</evidence>
<protein>
    <submittedName>
        <fullName evidence="2">Sugar phosphate isomerase/epimerase</fullName>
    </submittedName>
</protein>
<dbReference type="InterPro" id="IPR036237">
    <property type="entry name" value="Xyl_isomerase-like_sf"/>
</dbReference>
<comment type="caution">
    <text evidence="2">The sequence shown here is derived from an EMBL/GenBank/DDBJ whole genome shotgun (WGS) entry which is preliminary data.</text>
</comment>
<evidence type="ECO:0000313" key="2">
    <source>
        <dbReference type="EMBL" id="MDQ8196346.1"/>
    </source>
</evidence>
<dbReference type="Pfam" id="PF01261">
    <property type="entry name" value="AP_endonuc_2"/>
    <property type="match status" value="1"/>
</dbReference>
<feature type="domain" description="Xylose isomerase-like TIM barrel" evidence="1">
    <location>
        <begin position="28"/>
        <end position="235"/>
    </location>
</feature>
<dbReference type="GO" id="GO:0016853">
    <property type="term" value="F:isomerase activity"/>
    <property type="evidence" value="ECO:0007669"/>
    <property type="project" value="UniProtKB-KW"/>
</dbReference>
<name>A0ABU1ANH9_9BACT</name>
<reference evidence="2 3" key="1">
    <citation type="submission" date="2023-04" db="EMBL/GenBank/DDBJ databases">
        <title>A novel bacteria isolated from coastal sediment.</title>
        <authorList>
            <person name="Liu X.-J."/>
            <person name="Du Z.-J."/>
        </authorList>
    </citation>
    <scope>NUCLEOTIDE SEQUENCE [LARGE SCALE GENOMIC DNA]</scope>
    <source>
        <strain evidence="2 3">SDUM461004</strain>
    </source>
</reference>
<dbReference type="Gene3D" id="3.20.20.150">
    <property type="entry name" value="Divalent-metal-dependent TIM barrel enzymes"/>
    <property type="match status" value="1"/>
</dbReference>
<dbReference type="EMBL" id="JARXIC010000067">
    <property type="protein sequence ID" value="MDQ8196346.1"/>
    <property type="molecule type" value="Genomic_DNA"/>
</dbReference>
<organism evidence="2 3">
    <name type="scientific">Thalassobacterium sedimentorum</name>
    <dbReference type="NCBI Taxonomy" id="3041258"/>
    <lineage>
        <taxon>Bacteria</taxon>
        <taxon>Pseudomonadati</taxon>
        <taxon>Verrucomicrobiota</taxon>
        <taxon>Opitutia</taxon>
        <taxon>Puniceicoccales</taxon>
        <taxon>Coraliomargaritaceae</taxon>
        <taxon>Thalassobacterium</taxon>
    </lineage>
</organism>
<dbReference type="InterPro" id="IPR050312">
    <property type="entry name" value="IolE/XylAMocC-like"/>
</dbReference>